<accession>A0A226DN48</accession>
<protein>
    <recommendedName>
        <fullName evidence="4">CCHC-type domain-containing protein</fullName>
    </recommendedName>
</protein>
<sequence length="531" mass="59258">MDKGIGTPTLRRGDRPRQPPVSFDPSSSKEVKTTQEDLESEDNVEEQPSTSPVKEGASFLSRVWPFGKKSEAAAPSTRSSYERKRLQAKAENQKKKALLIAEMNDLQEKMEIEQCEVDSMEEMLKKKMELLDASHPLHIPENVLKMHQEIADLSQELSEKKTKTKISAIRSKRKIERNKGEIVCLDMDMAVDLAEIDEQEDQHLGSDDDDAGAEGTTNEFENVKRDVSPVNEDGVGLGIARNQNSSGSSSALDSIVQSLQTQNQTLLQVLSSNKPTQSVTEKMLRTTASCGFTDAENVERIRKCLRGDAAKSVECLLVSPNSLPKVLKILEEKYGQADVILETMVNKMRTVGAVKEDKPQTMIEFGTAVVNLVATIKNLGELDHLKNPVLLQELVRKLPPTTRNVWEKIVISSPQKPTLEEFADWVEIEVKVACRVCPPKPPDTKKAEDKNKNKSKAAKDKHEEDEKIATAAGLFSGQAKKSCVFCSKSNHESKDCFKTEKMSWEEKSHHLRKAGACFKCFRPGHRKDSCK</sequence>
<dbReference type="InterPro" id="IPR001878">
    <property type="entry name" value="Znf_CCHC"/>
</dbReference>
<feature type="coiled-coil region" evidence="2">
    <location>
        <begin position="89"/>
        <end position="163"/>
    </location>
</feature>
<dbReference type="EMBL" id="LNIX01000014">
    <property type="protein sequence ID" value="OXA46965.1"/>
    <property type="molecule type" value="Genomic_DNA"/>
</dbReference>
<evidence type="ECO:0000256" key="3">
    <source>
        <dbReference type="SAM" id="MobiDB-lite"/>
    </source>
</evidence>
<dbReference type="GO" id="GO:0008270">
    <property type="term" value="F:zinc ion binding"/>
    <property type="evidence" value="ECO:0007669"/>
    <property type="project" value="UniProtKB-KW"/>
</dbReference>
<dbReference type="PROSITE" id="PS50158">
    <property type="entry name" value="ZF_CCHC"/>
    <property type="match status" value="1"/>
</dbReference>
<proteinExistence type="predicted"/>
<feature type="domain" description="CCHC-type" evidence="4">
    <location>
        <begin position="517"/>
        <end position="531"/>
    </location>
</feature>
<feature type="region of interest" description="Disordered" evidence="3">
    <location>
        <begin position="200"/>
        <end position="252"/>
    </location>
</feature>
<evidence type="ECO:0000313" key="6">
    <source>
        <dbReference type="Proteomes" id="UP000198287"/>
    </source>
</evidence>
<dbReference type="OMA" id="YFIHEEQ"/>
<evidence type="ECO:0000256" key="1">
    <source>
        <dbReference type="PROSITE-ProRule" id="PRU00047"/>
    </source>
</evidence>
<dbReference type="PANTHER" id="PTHR47331">
    <property type="entry name" value="PHD-TYPE DOMAIN-CONTAINING PROTEIN"/>
    <property type="match status" value="1"/>
</dbReference>
<name>A0A226DN48_FOLCA</name>
<evidence type="ECO:0000259" key="4">
    <source>
        <dbReference type="PROSITE" id="PS50158"/>
    </source>
</evidence>
<feature type="region of interest" description="Disordered" evidence="3">
    <location>
        <begin position="441"/>
        <end position="465"/>
    </location>
</feature>
<evidence type="ECO:0000313" key="5">
    <source>
        <dbReference type="EMBL" id="OXA46965.1"/>
    </source>
</evidence>
<keyword evidence="2" id="KW-0175">Coiled coil</keyword>
<organism evidence="5 6">
    <name type="scientific">Folsomia candida</name>
    <name type="common">Springtail</name>
    <dbReference type="NCBI Taxonomy" id="158441"/>
    <lineage>
        <taxon>Eukaryota</taxon>
        <taxon>Metazoa</taxon>
        <taxon>Ecdysozoa</taxon>
        <taxon>Arthropoda</taxon>
        <taxon>Hexapoda</taxon>
        <taxon>Collembola</taxon>
        <taxon>Entomobryomorpha</taxon>
        <taxon>Isotomoidea</taxon>
        <taxon>Isotomidae</taxon>
        <taxon>Proisotominae</taxon>
        <taxon>Folsomia</taxon>
    </lineage>
</organism>
<dbReference type="PANTHER" id="PTHR47331:SF1">
    <property type="entry name" value="GAG-LIKE PROTEIN"/>
    <property type="match status" value="1"/>
</dbReference>
<keyword evidence="1" id="KW-0862">Zinc</keyword>
<feature type="compositionally biased region" description="Polar residues" evidence="3">
    <location>
        <begin position="241"/>
        <end position="252"/>
    </location>
</feature>
<dbReference type="GO" id="GO:0003676">
    <property type="term" value="F:nucleic acid binding"/>
    <property type="evidence" value="ECO:0007669"/>
    <property type="project" value="InterPro"/>
</dbReference>
<keyword evidence="1" id="KW-0863">Zinc-finger</keyword>
<gene>
    <name evidence="5" type="ORF">Fcan01_18284</name>
</gene>
<evidence type="ECO:0000256" key="2">
    <source>
        <dbReference type="SAM" id="Coils"/>
    </source>
</evidence>
<keyword evidence="1" id="KW-0479">Metal-binding</keyword>
<dbReference type="AlphaFoldDB" id="A0A226DN48"/>
<dbReference type="OrthoDB" id="8064889at2759"/>
<feature type="compositionally biased region" description="Basic and acidic residues" evidence="3">
    <location>
        <begin position="442"/>
        <end position="465"/>
    </location>
</feature>
<dbReference type="InterPro" id="IPR005312">
    <property type="entry name" value="DUF1759"/>
</dbReference>
<feature type="compositionally biased region" description="Acidic residues" evidence="3">
    <location>
        <begin position="36"/>
        <end position="45"/>
    </location>
</feature>
<keyword evidence="6" id="KW-1185">Reference proteome</keyword>
<reference evidence="5 6" key="1">
    <citation type="submission" date="2015-12" db="EMBL/GenBank/DDBJ databases">
        <title>The genome of Folsomia candida.</title>
        <authorList>
            <person name="Faddeeva A."/>
            <person name="Derks M.F."/>
            <person name="Anvar Y."/>
            <person name="Smit S."/>
            <person name="Van Straalen N."/>
            <person name="Roelofs D."/>
        </authorList>
    </citation>
    <scope>NUCLEOTIDE SEQUENCE [LARGE SCALE GENOMIC DNA]</scope>
    <source>
        <strain evidence="5 6">VU population</strain>
        <tissue evidence="5">Whole body</tissue>
    </source>
</reference>
<comment type="caution">
    <text evidence="5">The sequence shown here is derived from an EMBL/GenBank/DDBJ whole genome shotgun (WGS) entry which is preliminary data.</text>
</comment>
<dbReference type="Pfam" id="PF03564">
    <property type="entry name" value="DUF1759"/>
    <property type="match status" value="1"/>
</dbReference>
<feature type="region of interest" description="Disordered" evidence="3">
    <location>
        <begin position="1"/>
        <end position="57"/>
    </location>
</feature>
<dbReference type="Proteomes" id="UP000198287">
    <property type="component" value="Unassembled WGS sequence"/>
</dbReference>